<gene>
    <name evidence="1" type="ORF">APZ42_023804</name>
</gene>
<proteinExistence type="predicted"/>
<evidence type="ECO:0000313" key="1">
    <source>
        <dbReference type="EMBL" id="KZS11093.1"/>
    </source>
</evidence>
<evidence type="ECO:0000313" key="2">
    <source>
        <dbReference type="Proteomes" id="UP000076858"/>
    </source>
</evidence>
<dbReference type="EMBL" id="LRGB01001581">
    <property type="protein sequence ID" value="KZS11093.1"/>
    <property type="molecule type" value="Genomic_DNA"/>
</dbReference>
<comment type="caution">
    <text evidence="1">The sequence shown here is derived from an EMBL/GenBank/DDBJ whole genome shotgun (WGS) entry which is preliminary data.</text>
</comment>
<accession>A0A0P5VUN3</accession>
<reference evidence="1 2" key="1">
    <citation type="submission" date="2016-03" db="EMBL/GenBank/DDBJ databases">
        <title>EvidentialGene: Evidence-directed Construction of Genes on Genomes.</title>
        <authorList>
            <person name="Gilbert D.G."/>
            <person name="Choi J.-H."/>
            <person name="Mockaitis K."/>
            <person name="Colbourne J."/>
            <person name="Pfrender M."/>
        </authorList>
    </citation>
    <scope>NUCLEOTIDE SEQUENCE [LARGE SCALE GENOMIC DNA]</scope>
    <source>
        <strain evidence="1 2">Xinb3</strain>
        <tissue evidence="1">Complete organism</tissue>
    </source>
</reference>
<keyword evidence="2" id="KW-1185">Reference proteome</keyword>
<protein>
    <submittedName>
        <fullName evidence="1">Uncharacterized protein</fullName>
    </submittedName>
</protein>
<organism evidence="1 2">
    <name type="scientific">Daphnia magna</name>
    <dbReference type="NCBI Taxonomy" id="35525"/>
    <lineage>
        <taxon>Eukaryota</taxon>
        <taxon>Metazoa</taxon>
        <taxon>Ecdysozoa</taxon>
        <taxon>Arthropoda</taxon>
        <taxon>Crustacea</taxon>
        <taxon>Branchiopoda</taxon>
        <taxon>Diplostraca</taxon>
        <taxon>Cladocera</taxon>
        <taxon>Anomopoda</taxon>
        <taxon>Daphniidae</taxon>
        <taxon>Daphnia</taxon>
    </lineage>
</organism>
<dbReference type="OrthoDB" id="6340542at2759"/>
<dbReference type="Proteomes" id="UP000076858">
    <property type="component" value="Unassembled WGS sequence"/>
</dbReference>
<dbReference type="AlphaFoldDB" id="A0A0P5VUN3"/>
<name>A0A0P5VUN3_9CRUS</name>
<sequence>MQDGKCCPAKIPSISDRLQLLFENPLHIQELIFKEKCQPVRQAIDLTYTSDQPVQNHVIENQYKTVRIERLLSLYRSGELHLRVIDTRDRTMVFAVPLNDTTDFLLISRDAYATLLQDWEGAPPVVIEVFNSPFTFDHGSRYGILVYDVIVRGWELVGCLSPLISDNPDTRQVPDPTIRLMEYFRKNLHQNLTDVTNFTKKRKSLEENVGRRHCTNLPVANFQFQPTSNSQSF</sequence>